<dbReference type="GO" id="GO:0005739">
    <property type="term" value="C:mitochondrion"/>
    <property type="evidence" value="ECO:0007669"/>
    <property type="project" value="TreeGrafter"/>
</dbReference>
<dbReference type="Pfam" id="PF01575">
    <property type="entry name" value="MaoC_dehydratas"/>
    <property type="match status" value="1"/>
</dbReference>
<proteinExistence type="predicted"/>
<evidence type="ECO:0000313" key="2">
    <source>
        <dbReference type="Proteomes" id="UP000695007"/>
    </source>
</evidence>
<gene>
    <name evidence="3" type="primary">LOC105366205</name>
</gene>
<dbReference type="InterPro" id="IPR050965">
    <property type="entry name" value="UPF0336/Enoyl-CoA_hydratase"/>
</dbReference>
<dbReference type="InterPro" id="IPR029069">
    <property type="entry name" value="HotDog_dom_sf"/>
</dbReference>
<protein>
    <submittedName>
        <fullName evidence="3">Hydroxyacyl-thioester dehydratase type 2, mitochondrial-like</fullName>
    </submittedName>
</protein>
<dbReference type="GO" id="GO:0019171">
    <property type="term" value="F:(3R)-hydroxyacyl-[acyl-carrier-protein] dehydratase activity"/>
    <property type="evidence" value="ECO:0007669"/>
    <property type="project" value="TreeGrafter"/>
</dbReference>
<dbReference type="SUPFAM" id="SSF54637">
    <property type="entry name" value="Thioesterase/thiol ester dehydrase-isomerase"/>
    <property type="match status" value="1"/>
</dbReference>
<dbReference type="KEGG" id="csol:105366205"/>
<dbReference type="InterPro" id="IPR002539">
    <property type="entry name" value="MaoC-like_dom"/>
</dbReference>
<dbReference type="RefSeq" id="XP_011502862.1">
    <property type="nucleotide sequence ID" value="XM_011504560.1"/>
</dbReference>
<sequence>MRKPKIFHTMLASAKKYCTKVSSSSNVNKNLENLKIGNRVSIQRTVTEDDVLRFIKLSNDYNPIHINCAKNIVHGAFLNSLLSGIIGTKLPGPGTVIIEQILKYPNPCYVGDTVEISVEIISVRKMVKCKYTCIANSERIVMEGEAKLITNSNITKKIILMK</sequence>
<dbReference type="CDD" id="cd03449">
    <property type="entry name" value="R_hydratase"/>
    <property type="match status" value="1"/>
</dbReference>
<dbReference type="Gene3D" id="3.10.129.10">
    <property type="entry name" value="Hotdog Thioesterase"/>
    <property type="match status" value="1"/>
</dbReference>
<evidence type="ECO:0000313" key="3">
    <source>
        <dbReference type="RefSeq" id="XP_011502862.1"/>
    </source>
</evidence>
<organism evidence="2 3">
    <name type="scientific">Ceratosolen solmsi marchali</name>
    <dbReference type="NCBI Taxonomy" id="326594"/>
    <lineage>
        <taxon>Eukaryota</taxon>
        <taxon>Metazoa</taxon>
        <taxon>Ecdysozoa</taxon>
        <taxon>Arthropoda</taxon>
        <taxon>Hexapoda</taxon>
        <taxon>Insecta</taxon>
        <taxon>Pterygota</taxon>
        <taxon>Neoptera</taxon>
        <taxon>Endopterygota</taxon>
        <taxon>Hymenoptera</taxon>
        <taxon>Apocrita</taxon>
        <taxon>Proctotrupomorpha</taxon>
        <taxon>Chalcidoidea</taxon>
        <taxon>Agaonidae</taxon>
        <taxon>Agaoninae</taxon>
        <taxon>Ceratosolen</taxon>
    </lineage>
</organism>
<dbReference type="GeneID" id="105366205"/>
<accession>A0AAJ7E068</accession>
<dbReference type="PANTHER" id="PTHR43437:SF3">
    <property type="entry name" value="HYDROXYACYL-THIOESTER DEHYDRATASE TYPE 2, MITOCHONDRIAL"/>
    <property type="match status" value="1"/>
</dbReference>
<feature type="domain" description="MaoC-like" evidence="1">
    <location>
        <begin position="42"/>
        <end position="126"/>
    </location>
</feature>
<dbReference type="AlphaFoldDB" id="A0AAJ7E068"/>
<dbReference type="PANTHER" id="PTHR43437">
    <property type="entry name" value="HYDROXYACYL-THIOESTER DEHYDRATASE TYPE 2, MITOCHONDRIAL-RELATED"/>
    <property type="match status" value="1"/>
</dbReference>
<dbReference type="GO" id="GO:0018812">
    <property type="term" value="F:3-hydroxyacyl-CoA dehydratase activity"/>
    <property type="evidence" value="ECO:0007669"/>
    <property type="project" value="UniProtKB-ARBA"/>
</dbReference>
<evidence type="ECO:0000259" key="1">
    <source>
        <dbReference type="Pfam" id="PF01575"/>
    </source>
</evidence>
<dbReference type="Proteomes" id="UP000695007">
    <property type="component" value="Unplaced"/>
</dbReference>
<name>A0AAJ7E068_9HYME</name>
<keyword evidence="2" id="KW-1185">Reference proteome</keyword>
<reference evidence="3" key="1">
    <citation type="submission" date="2025-08" db="UniProtKB">
        <authorList>
            <consortium name="RefSeq"/>
        </authorList>
    </citation>
    <scope>IDENTIFICATION</scope>
</reference>
<dbReference type="GO" id="GO:0006633">
    <property type="term" value="P:fatty acid biosynthetic process"/>
    <property type="evidence" value="ECO:0007669"/>
    <property type="project" value="TreeGrafter"/>
</dbReference>